<feature type="chain" id="PRO_5012391320" description="PBP superfamily domain-containing protein" evidence="1">
    <location>
        <begin position="21"/>
        <end position="135"/>
    </location>
</feature>
<organism evidence="2 3">
    <name type="scientific">Lysobacter spongiicola DSM 21749</name>
    <dbReference type="NCBI Taxonomy" id="1122188"/>
    <lineage>
        <taxon>Bacteria</taxon>
        <taxon>Pseudomonadati</taxon>
        <taxon>Pseudomonadota</taxon>
        <taxon>Gammaproteobacteria</taxon>
        <taxon>Lysobacterales</taxon>
        <taxon>Lysobacteraceae</taxon>
        <taxon>Novilysobacter</taxon>
    </lineage>
</organism>
<sequence length="135" mass="13817">MKKNFLAFLALALLAGHAHAGSVIVAADSKAGAMDAEAVRRVFLGREASVGGAKAQVIYQKGGAVRETFDKAVLGKAGAELTTYWSRLIFTGKATAPDEVANDAAVKAKVAGTPGAIGYVSDAAVDGSVKVLHKF</sequence>
<gene>
    <name evidence="2" type="ORF">SAMN02745674_00703</name>
</gene>
<evidence type="ECO:0008006" key="4">
    <source>
        <dbReference type="Google" id="ProtNLM"/>
    </source>
</evidence>
<feature type="signal peptide" evidence="1">
    <location>
        <begin position="1"/>
        <end position="20"/>
    </location>
</feature>
<dbReference type="Gene3D" id="3.40.190.10">
    <property type="entry name" value="Periplasmic binding protein-like II"/>
    <property type="match status" value="1"/>
</dbReference>
<protein>
    <recommendedName>
        <fullName evidence="4">PBP superfamily domain-containing protein</fullName>
    </recommendedName>
</protein>
<dbReference type="STRING" id="1122188.SAMN02745674_00703"/>
<dbReference type="SUPFAM" id="SSF53850">
    <property type="entry name" value="Periplasmic binding protein-like II"/>
    <property type="match status" value="1"/>
</dbReference>
<evidence type="ECO:0000256" key="1">
    <source>
        <dbReference type="SAM" id="SignalP"/>
    </source>
</evidence>
<dbReference type="EMBL" id="FUXP01000001">
    <property type="protein sequence ID" value="SJZ73539.1"/>
    <property type="molecule type" value="Genomic_DNA"/>
</dbReference>
<keyword evidence="3" id="KW-1185">Reference proteome</keyword>
<dbReference type="OrthoDB" id="5368544at2"/>
<name>A0A1T4N2H6_9GAMM</name>
<keyword evidence="1" id="KW-0732">Signal</keyword>
<accession>A0A1T4N2H6</accession>
<proteinExistence type="predicted"/>
<dbReference type="Proteomes" id="UP000190061">
    <property type="component" value="Unassembled WGS sequence"/>
</dbReference>
<dbReference type="RefSeq" id="WP_078757277.1">
    <property type="nucleotide sequence ID" value="NZ_FUXP01000001.1"/>
</dbReference>
<reference evidence="2 3" key="1">
    <citation type="submission" date="2017-02" db="EMBL/GenBank/DDBJ databases">
        <authorList>
            <person name="Peterson S.W."/>
        </authorList>
    </citation>
    <scope>NUCLEOTIDE SEQUENCE [LARGE SCALE GENOMIC DNA]</scope>
    <source>
        <strain evidence="2 3">DSM 21749</strain>
    </source>
</reference>
<evidence type="ECO:0000313" key="2">
    <source>
        <dbReference type="EMBL" id="SJZ73539.1"/>
    </source>
</evidence>
<evidence type="ECO:0000313" key="3">
    <source>
        <dbReference type="Proteomes" id="UP000190061"/>
    </source>
</evidence>
<dbReference type="AlphaFoldDB" id="A0A1T4N2H6"/>